<dbReference type="RefSeq" id="WP_062954045.1">
    <property type="nucleotide sequence ID" value="NZ_JPWB01000006.1"/>
</dbReference>
<sequence length="108" mass="11713">MTASITPFPSPTKIVRMQQHVANLAVLPAPGSSLIFMSDRKLGAGTVIVALPNNQIMIKVEDNTRHPKAGQKIWIARNQIRTHAIFTPPNNELIEPPTEPDGFPPAAA</sequence>
<name>A0A367V9Z6_9PROT</name>
<feature type="compositionally biased region" description="Pro residues" evidence="1">
    <location>
        <begin position="97"/>
        <end position="108"/>
    </location>
</feature>
<dbReference type="Proteomes" id="UP000253061">
    <property type="component" value="Unassembled WGS sequence"/>
</dbReference>
<gene>
    <name evidence="2" type="ORF">TH6_15030</name>
</gene>
<evidence type="ECO:0000313" key="3">
    <source>
        <dbReference type="Proteomes" id="UP000253061"/>
    </source>
</evidence>
<evidence type="ECO:0000256" key="1">
    <source>
        <dbReference type="SAM" id="MobiDB-lite"/>
    </source>
</evidence>
<dbReference type="EMBL" id="JPWB01000006">
    <property type="protein sequence ID" value="RCK21080.1"/>
    <property type="molecule type" value="Genomic_DNA"/>
</dbReference>
<evidence type="ECO:0000313" key="2">
    <source>
        <dbReference type="EMBL" id="RCK21080.1"/>
    </source>
</evidence>
<feature type="region of interest" description="Disordered" evidence="1">
    <location>
        <begin position="88"/>
        <end position="108"/>
    </location>
</feature>
<protein>
    <submittedName>
        <fullName evidence="2">Uncharacterized protein</fullName>
    </submittedName>
</protein>
<organism evidence="2 3">
    <name type="scientific">Thalassospira profundimaris</name>
    <dbReference type="NCBI Taxonomy" id="502049"/>
    <lineage>
        <taxon>Bacteria</taxon>
        <taxon>Pseudomonadati</taxon>
        <taxon>Pseudomonadota</taxon>
        <taxon>Alphaproteobacteria</taxon>
        <taxon>Rhodospirillales</taxon>
        <taxon>Thalassospiraceae</taxon>
        <taxon>Thalassospira</taxon>
    </lineage>
</organism>
<reference evidence="2 3" key="1">
    <citation type="submission" date="2014-07" db="EMBL/GenBank/DDBJ databases">
        <title>Draft genome sequence of Thalassospira profundimaris R8-17.</title>
        <authorList>
            <person name="Lai Q."/>
            <person name="Shao Z."/>
        </authorList>
    </citation>
    <scope>NUCLEOTIDE SEQUENCE [LARGE SCALE GENOMIC DNA]</scope>
    <source>
        <strain evidence="2 3">R8-17</strain>
    </source>
</reference>
<dbReference type="AlphaFoldDB" id="A0A367V9Z6"/>
<accession>A0A367V9Z6</accession>
<proteinExistence type="predicted"/>
<comment type="caution">
    <text evidence="2">The sequence shown here is derived from an EMBL/GenBank/DDBJ whole genome shotgun (WGS) entry which is preliminary data.</text>
</comment>